<evidence type="ECO:0000313" key="11">
    <source>
        <dbReference type="Proteomes" id="UP000594263"/>
    </source>
</evidence>
<proteinExistence type="predicted"/>
<evidence type="ECO:0000259" key="8">
    <source>
        <dbReference type="PROSITE" id="PS50090"/>
    </source>
</evidence>
<evidence type="ECO:0000256" key="3">
    <source>
        <dbReference type="ARBA" id="ARBA00023015"/>
    </source>
</evidence>
<dbReference type="PROSITE" id="PS50090">
    <property type="entry name" value="MYB_LIKE"/>
    <property type="match status" value="2"/>
</dbReference>
<dbReference type="InterPro" id="IPR009057">
    <property type="entry name" value="Homeodomain-like_sf"/>
</dbReference>
<feature type="domain" description="Myb-like" evidence="8">
    <location>
        <begin position="27"/>
        <end position="79"/>
    </location>
</feature>
<keyword evidence="6" id="KW-0539">Nucleus</keyword>
<protein>
    <submittedName>
        <fullName evidence="10">Uncharacterized protein</fullName>
    </submittedName>
</protein>
<dbReference type="InterPro" id="IPR017930">
    <property type="entry name" value="Myb_dom"/>
</dbReference>
<evidence type="ECO:0000256" key="7">
    <source>
        <dbReference type="SAM" id="MobiDB-lite"/>
    </source>
</evidence>
<evidence type="ECO:0000313" key="10">
    <source>
        <dbReference type="EnsemblPlants" id="Kaladp0093s0175.1.v1.1"/>
    </source>
</evidence>
<feature type="domain" description="HTH myb-type" evidence="9">
    <location>
        <begin position="80"/>
        <end position="134"/>
    </location>
</feature>
<dbReference type="Gramene" id="Kaladp0093s0175.1.v1.1">
    <property type="protein sequence ID" value="Kaladp0093s0175.1.v1.1"/>
    <property type="gene ID" value="Kaladp0093s0175.v1.1"/>
</dbReference>
<dbReference type="PROSITE" id="PS51294">
    <property type="entry name" value="HTH_MYB"/>
    <property type="match status" value="2"/>
</dbReference>
<keyword evidence="3" id="KW-0805">Transcription regulation</keyword>
<dbReference type="InterPro" id="IPR001005">
    <property type="entry name" value="SANT/Myb"/>
</dbReference>
<dbReference type="AlphaFoldDB" id="A0A7N1A3S3"/>
<evidence type="ECO:0000256" key="2">
    <source>
        <dbReference type="ARBA" id="ARBA00022737"/>
    </source>
</evidence>
<evidence type="ECO:0000256" key="6">
    <source>
        <dbReference type="ARBA" id="ARBA00023242"/>
    </source>
</evidence>
<keyword evidence="5" id="KW-0804">Transcription</keyword>
<dbReference type="PANTHER" id="PTHR47995:SF18">
    <property type="entry name" value="TRANSCRIPTION FACTOR MYB65"/>
    <property type="match status" value="1"/>
</dbReference>
<dbReference type="PANTHER" id="PTHR47995">
    <property type="entry name" value="TRANSCRIPTION FACTOR MYB33-RELATED"/>
    <property type="match status" value="1"/>
</dbReference>
<sequence length="485" mass="53667">MERHMSDEISDSPSGEEVDGEGKLSGRGPLNKGSWVSSEDAILADYVKKHGEGNWNAVQKFSGLSRCGKSCRLRWVNHLKSNLKKGAFSLEEERKIIELHAKLGNKWSRLAAELPGRTDNDIKNFWNTRIKKLQRAGLPIYPPDVCLKKANDSQKSPDSGTLSDHLTSGHFFMEASNFVIPEFKIERPLDLRLYSYPSPFLDSPTSNMLPQGLDHPQERPPESNNTPRGLCNTDAWEKQHPLYQLPPPPESHSCADPSLCFPVVSHALINGNPSSFEPDFGSVKLELPSLQSLESDFILGDDSATPILPFEDSDPLAQFTQAGTNPLQYTPDTDGLLESVICPPKSAKSSKDEFGETYPEHKTTGDGDDLYFDFSGNELEAFAGHITPMDASIPSIFSDFTTSIDELQSTEVGTEPGTLYADFEQYLTCPNMNGNSDPYQLDPSRPDTWFNANLLSPNSEQGRNYHTLQQALSAIAGNDTQQLQP</sequence>
<evidence type="ECO:0000256" key="4">
    <source>
        <dbReference type="ARBA" id="ARBA00023125"/>
    </source>
</evidence>
<dbReference type="Gene3D" id="1.10.10.60">
    <property type="entry name" value="Homeodomain-like"/>
    <property type="match status" value="2"/>
</dbReference>
<keyword evidence="2" id="KW-0677">Repeat</keyword>
<dbReference type="Proteomes" id="UP000594263">
    <property type="component" value="Unplaced"/>
</dbReference>
<name>A0A7N1A3S3_KALFE</name>
<organism evidence="10 11">
    <name type="scientific">Kalanchoe fedtschenkoi</name>
    <name type="common">Lavender scallops</name>
    <name type="synonym">South American air plant</name>
    <dbReference type="NCBI Taxonomy" id="63787"/>
    <lineage>
        <taxon>Eukaryota</taxon>
        <taxon>Viridiplantae</taxon>
        <taxon>Streptophyta</taxon>
        <taxon>Embryophyta</taxon>
        <taxon>Tracheophyta</taxon>
        <taxon>Spermatophyta</taxon>
        <taxon>Magnoliopsida</taxon>
        <taxon>eudicotyledons</taxon>
        <taxon>Gunneridae</taxon>
        <taxon>Pentapetalae</taxon>
        <taxon>Saxifragales</taxon>
        <taxon>Crassulaceae</taxon>
        <taxon>Kalanchoe</taxon>
    </lineage>
</organism>
<feature type="domain" description="Myb-like" evidence="8">
    <location>
        <begin position="80"/>
        <end position="130"/>
    </location>
</feature>
<dbReference type="SMART" id="SM00717">
    <property type="entry name" value="SANT"/>
    <property type="match status" value="2"/>
</dbReference>
<reference evidence="10" key="1">
    <citation type="submission" date="2021-01" db="UniProtKB">
        <authorList>
            <consortium name="EnsemblPlants"/>
        </authorList>
    </citation>
    <scope>IDENTIFICATION</scope>
</reference>
<evidence type="ECO:0000256" key="1">
    <source>
        <dbReference type="ARBA" id="ARBA00004123"/>
    </source>
</evidence>
<dbReference type="Pfam" id="PF00249">
    <property type="entry name" value="Myb_DNA-binding"/>
    <property type="match status" value="2"/>
</dbReference>
<evidence type="ECO:0000259" key="9">
    <source>
        <dbReference type="PROSITE" id="PS51294"/>
    </source>
</evidence>
<evidence type="ECO:0000256" key="5">
    <source>
        <dbReference type="ARBA" id="ARBA00023163"/>
    </source>
</evidence>
<keyword evidence="11" id="KW-1185">Reference proteome</keyword>
<dbReference type="EnsemblPlants" id="Kaladp0093s0175.1.v1.1">
    <property type="protein sequence ID" value="Kaladp0093s0175.1.v1.1"/>
    <property type="gene ID" value="Kaladp0093s0175.v1.1"/>
</dbReference>
<feature type="domain" description="HTH myb-type" evidence="9">
    <location>
        <begin position="27"/>
        <end position="79"/>
    </location>
</feature>
<feature type="region of interest" description="Disordered" evidence="7">
    <location>
        <begin position="1"/>
        <end position="32"/>
    </location>
</feature>
<dbReference type="FunFam" id="1.10.10.60:FF:000001">
    <property type="entry name" value="MYB-related transcription factor"/>
    <property type="match status" value="1"/>
</dbReference>
<feature type="region of interest" description="Disordered" evidence="7">
    <location>
        <begin position="205"/>
        <end position="233"/>
    </location>
</feature>
<dbReference type="CDD" id="cd00167">
    <property type="entry name" value="SANT"/>
    <property type="match status" value="2"/>
</dbReference>
<keyword evidence="4" id="KW-0238">DNA-binding</keyword>
<dbReference type="GO" id="GO:0005634">
    <property type="term" value="C:nucleus"/>
    <property type="evidence" value="ECO:0007669"/>
    <property type="project" value="UniProtKB-SubCell"/>
</dbReference>
<comment type="subcellular location">
    <subcellularLocation>
        <location evidence="1">Nucleus</location>
    </subcellularLocation>
</comment>
<accession>A0A7N1A3S3</accession>
<feature type="compositionally biased region" description="Acidic residues" evidence="7">
    <location>
        <begin position="8"/>
        <end position="19"/>
    </location>
</feature>
<dbReference type="GO" id="GO:0003677">
    <property type="term" value="F:DNA binding"/>
    <property type="evidence" value="ECO:0007669"/>
    <property type="project" value="UniProtKB-KW"/>
</dbReference>
<dbReference type="SUPFAM" id="SSF46689">
    <property type="entry name" value="Homeodomain-like"/>
    <property type="match status" value="1"/>
</dbReference>